<dbReference type="PANTHER" id="PTHR45277">
    <property type="entry name" value="EXPRESSED PROTEIN"/>
    <property type="match status" value="1"/>
</dbReference>
<evidence type="ECO:0000259" key="2">
    <source>
        <dbReference type="Pfam" id="PF08241"/>
    </source>
</evidence>
<keyword evidence="3" id="KW-0808">Transferase</keyword>
<organism evidence="3 4">
    <name type="scientific">Clostridium luticellarii</name>
    <dbReference type="NCBI Taxonomy" id="1691940"/>
    <lineage>
        <taxon>Bacteria</taxon>
        <taxon>Bacillati</taxon>
        <taxon>Bacillota</taxon>
        <taxon>Clostridia</taxon>
        <taxon>Eubacteriales</taxon>
        <taxon>Clostridiaceae</taxon>
        <taxon>Clostridium</taxon>
    </lineage>
</organism>
<dbReference type="RefSeq" id="WP_106010088.1">
    <property type="nucleotide sequence ID" value="NZ_PVXP01000040.1"/>
</dbReference>
<feature type="transmembrane region" description="Helical" evidence="1">
    <location>
        <begin position="12"/>
        <end position="35"/>
    </location>
</feature>
<dbReference type="OrthoDB" id="9784101at2"/>
<dbReference type="Proteomes" id="UP000237798">
    <property type="component" value="Unassembled WGS sequence"/>
</dbReference>
<name>A0A2T0BJZ2_9CLOT</name>
<dbReference type="PANTHER" id="PTHR45277:SF1">
    <property type="entry name" value="EXPRESSED PROTEIN"/>
    <property type="match status" value="1"/>
</dbReference>
<dbReference type="GO" id="GO:0032259">
    <property type="term" value="P:methylation"/>
    <property type="evidence" value="ECO:0007669"/>
    <property type="project" value="UniProtKB-KW"/>
</dbReference>
<keyword evidence="1" id="KW-0472">Membrane</keyword>
<keyword evidence="4" id="KW-1185">Reference proteome</keyword>
<evidence type="ECO:0000313" key="3">
    <source>
        <dbReference type="EMBL" id="PRR84216.1"/>
    </source>
</evidence>
<dbReference type="EC" id="2.1.1.-" evidence="3"/>
<sequence>MNVKQPDYGNWVPLKIIYVLGILSIIMICISIVGFGKFSFLMNLPVYILWILQILALAITLIVVAFLIYMLISRYLFSYNGGAVSSKILDYVLGHLQWDGSGKLLDIGCGSGAMTIKAAKKYQRAKFVGIDYWGIEWDYGEAQCRRNASLERVDDRIDFMRGDAAALPFEDEYFDAAVSNFVFHEVKSQKDKRLVVKEALRVVKKGGAFAFHDLFLDKNLYGDIDEFVEELKKENVSEIAVIKSEDEINIPRILKLPFMLGSIALIYGKK</sequence>
<dbReference type="EMBL" id="PVXP01000040">
    <property type="protein sequence ID" value="PRR84216.1"/>
    <property type="molecule type" value="Genomic_DNA"/>
</dbReference>
<dbReference type="Pfam" id="PF08241">
    <property type="entry name" value="Methyltransf_11"/>
    <property type="match status" value="1"/>
</dbReference>
<keyword evidence="3" id="KW-0489">Methyltransferase</keyword>
<dbReference type="InterPro" id="IPR029063">
    <property type="entry name" value="SAM-dependent_MTases_sf"/>
</dbReference>
<dbReference type="InterPro" id="IPR013216">
    <property type="entry name" value="Methyltransf_11"/>
</dbReference>
<accession>A0A2T0BJZ2</accession>
<keyword evidence="1" id="KW-0812">Transmembrane</keyword>
<dbReference type="AlphaFoldDB" id="A0A2T0BJZ2"/>
<dbReference type="CDD" id="cd02440">
    <property type="entry name" value="AdoMet_MTases"/>
    <property type="match status" value="1"/>
</dbReference>
<protein>
    <submittedName>
        <fullName evidence="3">Phthiotriol/phenolphthiotriol dimycocerosates methyltransferase</fullName>
        <ecNumber evidence="3">2.1.1.-</ecNumber>
    </submittedName>
</protein>
<comment type="caution">
    <text evidence="3">The sequence shown here is derived from an EMBL/GenBank/DDBJ whole genome shotgun (WGS) entry which is preliminary data.</text>
</comment>
<reference evidence="3 4" key="1">
    <citation type="submission" date="2018-03" db="EMBL/GenBank/DDBJ databases">
        <title>Genome sequence of Clostridium luticellarii DSM 29923.</title>
        <authorList>
            <person name="Poehlein A."/>
            <person name="Daniel R."/>
        </authorList>
    </citation>
    <scope>NUCLEOTIDE SEQUENCE [LARGE SCALE GENOMIC DNA]</scope>
    <source>
        <strain evidence="3 4">DSM 29923</strain>
    </source>
</reference>
<feature type="transmembrane region" description="Helical" evidence="1">
    <location>
        <begin position="47"/>
        <end position="72"/>
    </location>
</feature>
<dbReference type="Gene3D" id="3.40.50.150">
    <property type="entry name" value="Vaccinia Virus protein VP39"/>
    <property type="match status" value="1"/>
</dbReference>
<gene>
    <name evidence="3" type="ORF">CLLU_24760</name>
</gene>
<dbReference type="SUPFAM" id="SSF53335">
    <property type="entry name" value="S-adenosyl-L-methionine-dependent methyltransferases"/>
    <property type="match status" value="1"/>
</dbReference>
<keyword evidence="1" id="KW-1133">Transmembrane helix</keyword>
<evidence type="ECO:0000256" key="1">
    <source>
        <dbReference type="SAM" id="Phobius"/>
    </source>
</evidence>
<feature type="domain" description="Methyltransferase type 11" evidence="2">
    <location>
        <begin position="105"/>
        <end position="211"/>
    </location>
</feature>
<dbReference type="GO" id="GO:0008757">
    <property type="term" value="F:S-adenosylmethionine-dependent methyltransferase activity"/>
    <property type="evidence" value="ECO:0007669"/>
    <property type="project" value="InterPro"/>
</dbReference>
<proteinExistence type="predicted"/>
<evidence type="ECO:0000313" key="4">
    <source>
        <dbReference type="Proteomes" id="UP000237798"/>
    </source>
</evidence>